<dbReference type="InterPro" id="IPR057869">
    <property type="entry name" value="HP1_YO34"/>
</dbReference>
<gene>
    <name evidence="2" type="ORF">EGO53_19390</name>
</gene>
<dbReference type="Pfam" id="PF25759">
    <property type="entry name" value="HP1_ORF34"/>
    <property type="match status" value="1"/>
</dbReference>
<dbReference type="EMBL" id="CP033893">
    <property type="protein sequence ID" value="QDL33824.1"/>
    <property type="molecule type" value="Genomic_DNA"/>
</dbReference>
<protein>
    <submittedName>
        <fullName evidence="2">Uncharacterized protein</fullName>
    </submittedName>
</protein>
<reference evidence="2 3" key="1">
    <citation type="submission" date="2018-11" db="EMBL/GenBank/DDBJ databases">
        <title>The first complete genome of Serratia liquefaciens isolated from metalophyte plant revel distinctness adaptive mechanisms in an extreme habitat.</title>
        <authorList>
            <person name="Caneschi W.L."/>
            <person name="Sanchez A.B."/>
            <person name="Felestrino E.B."/>
            <person name="Assis R.A.B."/>
            <person name="Lemes C.G.C."/>
            <person name="Cordeiro I.F."/>
            <person name="Fonseca N.P."/>
            <person name="Villa M."/>
            <person name="Vieira I.T."/>
            <person name="Moraes L.A."/>
            <person name="Kamino L.H.Y."/>
            <person name="do Carmo F."/>
            <person name="Garcia C.M."/>
            <person name="Almeida N.F."/>
            <person name="Silva R.S."/>
            <person name="Ferro J.A."/>
            <person name="Ferro M.I.T."/>
            <person name="Varani A.M."/>
            <person name="Ferreira R.M."/>
            <person name="dos Santos V.L."/>
            <person name="Silva U.C."/>
            <person name="Setubal J.C."/>
            <person name="Moreira L.M."/>
        </authorList>
    </citation>
    <scope>NUCLEOTIDE SEQUENCE [LARGE SCALE GENOMIC DNA]</scope>
    <source>
        <strain evidence="2 3">FG3</strain>
    </source>
</reference>
<feature type="region of interest" description="Disordered" evidence="1">
    <location>
        <begin position="143"/>
        <end position="162"/>
    </location>
</feature>
<dbReference type="RefSeq" id="WP_142815891.1">
    <property type="nucleotide sequence ID" value="NZ_CP033893.1"/>
</dbReference>
<evidence type="ECO:0000313" key="2">
    <source>
        <dbReference type="EMBL" id="QDL33824.1"/>
    </source>
</evidence>
<name>A0A515D087_SERLI</name>
<dbReference type="AlphaFoldDB" id="A0A515D087"/>
<sequence length="183" mass="19308">MTQIIVLALDGEAILMKNILVTPSMQIQDKDQSGQASSTANAEQGVKGKELKVSGLIPFADKAQLTRLFALAEAKSASGGMKRYRVAHEVAQAIKFREATFSGNVDAAPQTDRMAWLVNFTLKEYFSVAERKAMQAAAAGGGKATAQTAGGTGSADESPEKLSWFEGVLKKIDTAIGPTGGEQ</sequence>
<organism evidence="2 3">
    <name type="scientific">Serratia liquefaciens</name>
    <dbReference type="NCBI Taxonomy" id="614"/>
    <lineage>
        <taxon>Bacteria</taxon>
        <taxon>Pseudomonadati</taxon>
        <taxon>Pseudomonadota</taxon>
        <taxon>Gammaproteobacteria</taxon>
        <taxon>Enterobacterales</taxon>
        <taxon>Yersiniaceae</taxon>
        <taxon>Serratia</taxon>
    </lineage>
</organism>
<evidence type="ECO:0000313" key="3">
    <source>
        <dbReference type="Proteomes" id="UP000317572"/>
    </source>
</evidence>
<accession>A0A515D087</accession>
<dbReference type="Proteomes" id="UP000317572">
    <property type="component" value="Chromosome"/>
</dbReference>
<proteinExistence type="predicted"/>
<evidence type="ECO:0000256" key="1">
    <source>
        <dbReference type="SAM" id="MobiDB-lite"/>
    </source>
</evidence>